<reference evidence="1" key="1">
    <citation type="submission" date="2022-07" db="EMBL/GenBank/DDBJ databases">
        <title>Phylogenomic reconstructions and comparative analyses of Kickxellomycotina fungi.</title>
        <authorList>
            <person name="Reynolds N.K."/>
            <person name="Stajich J.E."/>
            <person name="Barry K."/>
            <person name="Grigoriev I.V."/>
            <person name="Crous P."/>
            <person name="Smith M.E."/>
        </authorList>
    </citation>
    <scope>NUCLEOTIDE SEQUENCE</scope>
    <source>
        <strain evidence="1">NRRL 5244</strain>
    </source>
</reference>
<dbReference type="EMBL" id="JANBPW010002044">
    <property type="protein sequence ID" value="KAJ1942163.1"/>
    <property type="molecule type" value="Genomic_DNA"/>
</dbReference>
<accession>A0ACC1J8Y9</accession>
<evidence type="ECO:0000313" key="2">
    <source>
        <dbReference type="Proteomes" id="UP001150603"/>
    </source>
</evidence>
<protein>
    <submittedName>
        <fullName evidence="1">Integrator complex subunit 9</fullName>
    </submittedName>
</protein>
<proteinExistence type="predicted"/>
<evidence type="ECO:0000313" key="1">
    <source>
        <dbReference type="EMBL" id="KAJ1942163.1"/>
    </source>
</evidence>
<keyword evidence="2" id="KW-1185">Reference proteome</keyword>
<gene>
    <name evidence="1" type="primary">INTS9</name>
    <name evidence="1" type="ORF">FBU59_003281</name>
</gene>
<sequence length="453" mass="49725">MPFVQAYTRSSGYCIGGANWTVSYKGHRTAFISTSAINTCLHPQEYDASCVSEAQAIVYCDVQEVVEMGEAENAQVVQRVNQLCSTAIATIKQRGRVMLIGEPYGVTQDVLQAVIENCMAMNVPLPQVVVVSSVGERTLQYGNIMGEWLCASKQALLYLPEYPFLDKELRLKNHLHFVPSLTALSRINIPQGSWFVVVPPSDTQTIDHFLRQWTDDAKTCSTADRAAMSGMAKFSVLIHEDDTRRAQSLVDRLSATTELTYCPVSRRFTPHTVEQSLRSAERAQHVVVPSHVHAYLRSSASNTASDWEFALSEYSHLSAAVVTLDTDRHLPLSIQGQLTEEMRAQKRQHSLVEGRLLLDAGGIRLVPVVKESAKPGSPPLVSAVDVPRWSADELASELGAVGVVATADQESVRVSVPGGSAVIRVESGRWMVDCSSPSAQWVVFDSLKRLLKA</sequence>
<comment type="caution">
    <text evidence="1">The sequence shown here is derived from an EMBL/GenBank/DDBJ whole genome shotgun (WGS) entry which is preliminary data.</text>
</comment>
<organism evidence="1 2">
    <name type="scientific">Linderina macrospora</name>
    <dbReference type="NCBI Taxonomy" id="4868"/>
    <lineage>
        <taxon>Eukaryota</taxon>
        <taxon>Fungi</taxon>
        <taxon>Fungi incertae sedis</taxon>
        <taxon>Zoopagomycota</taxon>
        <taxon>Kickxellomycotina</taxon>
        <taxon>Kickxellomycetes</taxon>
        <taxon>Kickxellales</taxon>
        <taxon>Kickxellaceae</taxon>
        <taxon>Linderina</taxon>
    </lineage>
</organism>
<name>A0ACC1J8Y9_9FUNG</name>
<dbReference type="Proteomes" id="UP001150603">
    <property type="component" value="Unassembled WGS sequence"/>
</dbReference>